<keyword evidence="13" id="KW-1185">Reference proteome</keyword>
<accession>A0A136Q2C0</accession>
<dbReference type="UniPathway" id="UPA00665"/>
<comment type="caution">
    <text evidence="9">Lacks conserved residue(s) required for the propagation of feature annotation.</text>
</comment>
<keyword evidence="3 9" id="KW-0645">Protease</keyword>
<dbReference type="EC" id="3.4.23.36" evidence="9"/>
<evidence type="ECO:0000256" key="10">
    <source>
        <dbReference type="RuleBase" id="RU000594"/>
    </source>
</evidence>
<protein>
    <recommendedName>
        <fullName evidence="9">Lipoprotein signal peptidase</fullName>
        <ecNumber evidence="9">3.4.23.36</ecNumber>
    </recommendedName>
    <alternativeName>
        <fullName evidence="9">Prolipoprotein signal peptidase</fullName>
    </alternativeName>
    <alternativeName>
        <fullName evidence="9">Signal peptidase II</fullName>
        <shortName evidence="9">SPase II</shortName>
    </alternativeName>
</protein>
<keyword evidence="5 9" id="KW-0064">Aspartyl protease</keyword>
<evidence type="ECO:0000256" key="8">
    <source>
        <dbReference type="ARBA" id="ARBA00023136"/>
    </source>
</evidence>
<dbReference type="STRING" id="626937.HMPREF3293_02052"/>
<dbReference type="PROSITE" id="PS00855">
    <property type="entry name" value="SPASE_II"/>
    <property type="match status" value="1"/>
</dbReference>
<sequence length="164" mass="18149">MIYVLLIAAIVIGDQIAKYFTVANLPVGGSVTFIPGFMDFTHVQNTGAAFSMFSNGTWLLALLSAVMAAVVIFLLFKYKKQANSKLFNIAMTFIAGGAIGNLIDRIVQGYVTDMMQFSFVNFAVFNVADCFVTFGAVMLGVWVLWFWDKHKKTETKDDNTKEQG</sequence>
<evidence type="ECO:0000256" key="11">
    <source>
        <dbReference type="RuleBase" id="RU004181"/>
    </source>
</evidence>
<dbReference type="EMBL" id="LSZW01000063">
    <property type="protein sequence ID" value="KXK64811.1"/>
    <property type="molecule type" value="Genomic_DNA"/>
</dbReference>
<feature type="transmembrane region" description="Helical" evidence="9">
    <location>
        <begin position="58"/>
        <end position="76"/>
    </location>
</feature>
<dbReference type="Proteomes" id="UP000070366">
    <property type="component" value="Unassembled WGS sequence"/>
</dbReference>
<reference evidence="12 13" key="1">
    <citation type="submission" date="2016-02" db="EMBL/GenBank/DDBJ databases">
        <authorList>
            <person name="Wen L."/>
            <person name="He K."/>
            <person name="Yang H."/>
        </authorList>
    </citation>
    <scope>NUCLEOTIDE SEQUENCE [LARGE SCALE GENOMIC DNA]</scope>
    <source>
        <strain evidence="12 13">DSM 22607</strain>
    </source>
</reference>
<dbReference type="PATRIC" id="fig|626937.4.peg.2029"/>
<feature type="active site" evidence="9">
    <location>
        <position position="113"/>
    </location>
</feature>
<evidence type="ECO:0000256" key="3">
    <source>
        <dbReference type="ARBA" id="ARBA00022670"/>
    </source>
</evidence>
<feature type="transmembrane region" description="Helical" evidence="9">
    <location>
        <begin position="123"/>
        <end position="147"/>
    </location>
</feature>
<evidence type="ECO:0000313" key="13">
    <source>
        <dbReference type="Proteomes" id="UP000070366"/>
    </source>
</evidence>
<dbReference type="GO" id="GO:0005886">
    <property type="term" value="C:plasma membrane"/>
    <property type="evidence" value="ECO:0007669"/>
    <property type="project" value="UniProtKB-SubCell"/>
</dbReference>
<dbReference type="PANTHER" id="PTHR33695">
    <property type="entry name" value="LIPOPROTEIN SIGNAL PEPTIDASE"/>
    <property type="match status" value="1"/>
</dbReference>
<keyword evidence="6 9" id="KW-0378">Hydrolase</keyword>
<keyword evidence="7 9" id="KW-1133">Transmembrane helix</keyword>
<dbReference type="InterPro" id="IPR001872">
    <property type="entry name" value="Peptidase_A8"/>
</dbReference>
<dbReference type="GO" id="GO:0006508">
    <property type="term" value="P:proteolysis"/>
    <property type="evidence" value="ECO:0007669"/>
    <property type="project" value="UniProtKB-KW"/>
</dbReference>
<dbReference type="PRINTS" id="PR00781">
    <property type="entry name" value="LIPOSIGPTASE"/>
</dbReference>
<evidence type="ECO:0000313" key="12">
    <source>
        <dbReference type="EMBL" id="KXK64811.1"/>
    </source>
</evidence>
<dbReference type="HAMAP" id="MF_00161">
    <property type="entry name" value="LspA"/>
    <property type="match status" value="1"/>
</dbReference>
<dbReference type="AlphaFoldDB" id="A0A136Q2C0"/>
<dbReference type="KEGG" id="cmiu:B1H56_04995"/>
<comment type="similarity">
    <text evidence="1 9 11">Belongs to the peptidase A8 family.</text>
</comment>
<proteinExistence type="inferred from homology"/>
<gene>
    <name evidence="9" type="primary">lspA</name>
    <name evidence="12" type="ORF">HMPREF3293_02052</name>
</gene>
<dbReference type="GO" id="GO:0004190">
    <property type="term" value="F:aspartic-type endopeptidase activity"/>
    <property type="evidence" value="ECO:0007669"/>
    <property type="project" value="UniProtKB-UniRule"/>
</dbReference>
<feature type="active site" evidence="9">
    <location>
        <position position="129"/>
    </location>
</feature>
<comment type="catalytic activity">
    <reaction evidence="9 10">
        <text>Release of signal peptides from bacterial membrane prolipoproteins. Hydrolyzes -Xaa-Yaa-Zaa-|-(S,diacylglyceryl)Cys-, in which Xaa is hydrophobic (preferably Leu), and Yaa (Ala or Ser) and Zaa (Gly or Ala) have small, neutral side chains.</text>
        <dbReference type="EC" id="3.4.23.36"/>
    </reaction>
</comment>
<keyword evidence="2 9" id="KW-1003">Cell membrane</keyword>
<evidence type="ECO:0000256" key="5">
    <source>
        <dbReference type="ARBA" id="ARBA00022750"/>
    </source>
</evidence>
<keyword evidence="8 9" id="KW-0472">Membrane</keyword>
<evidence type="ECO:0000256" key="7">
    <source>
        <dbReference type="ARBA" id="ARBA00022989"/>
    </source>
</evidence>
<evidence type="ECO:0000256" key="1">
    <source>
        <dbReference type="ARBA" id="ARBA00006139"/>
    </source>
</evidence>
<keyword evidence="4 9" id="KW-0812">Transmembrane</keyword>
<evidence type="ECO:0000256" key="4">
    <source>
        <dbReference type="ARBA" id="ARBA00022692"/>
    </source>
</evidence>
<dbReference type="OrthoDB" id="9810259at2"/>
<name>A0A136Q2C0_9FIRM</name>
<organism evidence="12 13">
    <name type="scientific">Christensenella minuta</name>
    <dbReference type="NCBI Taxonomy" id="626937"/>
    <lineage>
        <taxon>Bacteria</taxon>
        <taxon>Bacillati</taxon>
        <taxon>Bacillota</taxon>
        <taxon>Clostridia</taxon>
        <taxon>Christensenellales</taxon>
        <taxon>Christensenellaceae</taxon>
        <taxon>Christensenella</taxon>
    </lineage>
</organism>
<evidence type="ECO:0000256" key="9">
    <source>
        <dbReference type="HAMAP-Rule" id="MF_00161"/>
    </source>
</evidence>
<dbReference type="PANTHER" id="PTHR33695:SF1">
    <property type="entry name" value="LIPOPROTEIN SIGNAL PEPTIDASE"/>
    <property type="match status" value="1"/>
</dbReference>
<dbReference type="RefSeq" id="WP_066518293.1">
    <property type="nucleotide sequence ID" value="NZ_CABMOF010000001.1"/>
</dbReference>
<dbReference type="Pfam" id="PF01252">
    <property type="entry name" value="Peptidase_A8"/>
    <property type="match status" value="1"/>
</dbReference>
<evidence type="ECO:0000256" key="2">
    <source>
        <dbReference type="ARBA" id="ARBA00022475"/>
    </source>
</evidence>
<comment type="subcellular location">
    <subcellularLocation>
        <location evidence="9">Cell membrane</location>
        <topology evidence="9">Multi-pass membrane protein</topology>
    </subcellularLocation>
</comment>
<evidence type="ECO:0000256" key="6">
    <source>
        <dbReference type="ARBA" id="ARBA00022801"/>
    </source>
</evidence>
<dbReference type="NCBIfam" id="TIGR00077">
    <property type="entry name" value="lspA"/>
    <property type="match status" value="1"/>
</dbReference>
<comment type="caution">
    <text evidence="12">The sequence shown here is derived from an EMBL/GenBank/DDBJ whole genome shotgun (WGS) entry which is preliminary data.</text>
</comment>
<feature type="transmembrane region" description="Helical" evidence="9">
    <location>
        <begin position="86"/>
        <end position="103"/>
    </location>
</feature>
<comment type="pathway">
    <text evidence="9">Protein modification; lipoprotein biosynthesis (signal peptide cleavage).</text>
</comment>
<comment type="function">
    <text evidence="9 10">This protein specifically catalyzes the removal of signal peptides from prolipoproteins.</text>
</comment>